<dbReference type="OrthoDB" id="6080404at2759"/>
<name>A0A4U0TMF1_9PEZI</name>
<dbReference type="EMBL" id="NAJL01000060">
    <property type="protein sequence ID" value="TKA23151.1"/>
    <property type="molecule type" value="Genomic_DNA"/>
</dbReference>
<comment type="similarity">
    <text evidence="2 5">Belongs to the band 7/mec-2 family. Flotillin subfamily.</text>
</comment>
<feature type="domain" description="Band 7" evidence="7">
    <location>
        <begin position="28"/>
        <end position="197"/>
    </location>
</feature>
<protein>
    <recommendedName>
        <fullName evidence="7">Band 7 domain-containing protein</fullName>
    </recommendedName>
</protein>
<dbReference type="Gene3D" id="3.30.479.30">
    <property type="entry name" value="Band 7 domain"/>
    <property type="match status" value="1"/>
</dbReference>
<dbReference type="CDD" id="cd03399">
    <property type="entry name" value="SPFH_flotillin"/>
    <property type="match status" value="1"/>
</dbReference>
<evidence type="ECO:0000256" key="6">
    <source>
        <dbReference type="SAM" id="MobiDB-lite"/>
    </source>
</evidence>
<gene>
    <name evidence="8" type="ORF">B0A50_07181</name>
</gene>
<dbReference type="InterPro" id="IPR001107">
    <property type="entry name" value="Band_7"/>
</dbReference>
<comment type="caution">
    <text evidence="8">The sequence shown here is derived from an EMBL/GenBank/DDBJ whole genome shotgun (WGS) entry which is preliminary data.</text>
</comment>
<dbReference type="InterPro" id="IPR036013">
    <property type="entry name" value="Band_7/SPFH_dom_sf"/>
</dbReference>
<dbReference type="AlphaFoldDB" id="A0A4U0TMF1"/>
<evidence type="ECO:0000256" key="1">
    <source>
        <dbReference type="ARBA" id="ARBA00004236"/>
    </source>
</evidence>
<evidence type="ECO:0000256" key="4">
    <source>
        <dbReference type="ARBA" id="ARBA00023136"/>
    </source>
</evidence>
<evidence type="ECO:0000259" key="7">
    <source>
        <dbReference type="Pfam" id="PF01145"/>
    </source>
</evidence>
<evidence type="ECO:0000256" key="3">
    <source>
        <dbReference type="ARBA" id="ARBA00022475"/>
    </source>
</evidence>
<evidence type="ECO:0000256" key="2">
    <source>
        <dbReference type="ARBA" id="ARBA00007161"/>
    </source>
</evidence>
<keyword evidence="3" id="KW-1003">Cell membrane</keyword>
<dbReference type="PANTHER" id="PTHR13806:SF31">
    <property type="entry name" value="FLOTILLIN-LIKE PROTEIN 1-RELATED"/>
    <property type="match status" value="1"/>
</dbReference>
<keyword evidence="4" id="KW-0472">Membrane</keyword>
<dbReference type="PANTHER" id="PTHR13806">
    <property type="entry name" value="FLOTILLIN-RELATED"/>
    <property type="match status" value="1"/>
</dbReference>
<dbReference type="GO" id="GO:0005886">
    <property type="term" value="C:plasma membrane"/>
    <property type="evidence" value="ECO:0007669"/>
    <property type="project" value="UniProtKB-SubCell"/>
</dbReference>
<feature type="region of interest" description="Disordered" evidence="6">
    <location>
        <begin position="320"/>
        <end position="340"/>
    </location>
</feature>
<dbReference type="SUPFAM" id="SSF117892">
    <property type="entry name" value="Band 7/SPFH domain"/>
    <property type="match status" value="1"/>
</dbReference>
<organism evidence="8 9">
    <name type="scientific">Salinomyces thailandicus</name>
    <dbReference type="NCBI Taxonomy" id="706561"/>
    <lineage>
        <taxon>Eukaryota</taxon>
        <taxon>Fungi</taxon>
        <taxon>Dikarya</taxon>
        <taxon>Ascomycota</taxon>
        <taxon>Pezizomycotina</taxon>
        <taxon>Dothideomycetes</taxon>
        <taxon>Dothideomycetidae</taxon>
        <taxon>Mycosphaerellales</taxon>
        <taxon>Teratosphaeriaceae</taxon>
        <taxon>Salinomyces</taxon>
    </lineage>
</organism>
<dbReference type="Proteomes" id="UP000308549">
    <property type="component" value="Unassembled WGS sequence"/>
</dbReference>
<dbReference type="InterPro" id="IPR027705">
    <property type="entry name" value="Flotillin_fam"/>
</dbReference>
<proteinExistence type="inferred from homology"/>
<evidence type="ECO:0000256" key="5">
    <source>
        <dbReference type="RuleBase" id="RU366054"/>
    </source>
</evidence>
<evidence type="ECO:0000313" key="9">
    <source>
        <dbReference type="Proteomes" id="UP000308549"/>
    </source>
</evidence>
<evidence type="ECO:0000313" key="8">
    <source>
        <dbReference type="EMBL" id="TKA23151.1"/>
    </source>
</evidence>
<sequence>MGMWYHVSEPNSYLAVTGAYIGKVKITKKCLVLPFQKVRKISITPFDFSMSLQAMTSEKLSFSLPAVFTIGPDDTDEALQKYAVLLTGDSDGQVKNSKSSIATGRNHVQDIVKGIIEGETRSIVSNMTMEELFNNRRLFKAQVTDGVQKELDQFGLRIYNANVKELQDMGESKYFESLARKAQQGAQSQAQVDVAHALMVGQVGAAEKEGQTKQQIAKINAQTAVLETERKVEKANADQILRTREIEIARDLQLDQIAANRMAERKDAELQKGVEEKRAAMELERLRATKVTQAQIDRESSQHQTDAKQYSFQKEADAAAYSQQKQADGNAYNEQKEAEAEMFRSARNAEAAMYKRTKQAEAELFSKEKEGQALFVLREKEGQALLVLKEKEAQANYIVKERDAEAKFVAAERQAEASYIARKKEADGLKEMASAYGELSNVLGGPQGLMQYLMLQNGTFEKLAHANATAINGLQPKINVWNTGSQDGAADSMAPIRNLIQTLPPMLSTIQEQTGMTAPSWLMGQPQAGQNGEMSVDEKAAAKQKARLNGRH</sequence>
<accession>A0A4U0TMF1</accession>
<comment type="subcellular location">
    <subcellularLocation>
        <location evidence="1">Cell membrane</location>
    </subcellularLocation>
</comment>
<reference evidence="8 9" key="1">
    <citation type="submission" date="2017-03" db="EMBL/GenBank/DDBJ databases">
        <title>Genomes of endolithic fungi from Antarctica.</title>
        <authorList>
            <person name="Coleine C."/>
            <person name="Masonjones S."/>
            <person name="Stajich J.E."/>
        </authorList>
    </citation>
    <scope>NUCLEOTIDE SEQUENCE [LARGE SCALE GENOMIC DNA]</scope>
    <source>
        <strain evidence="8 9">CCFEE 6315</strain>
    </source>
</reference>
<keyword evidence="9" id="KW-1185">Reference proteome</keyword>
<dbReference type="Pfam" id="PF01145">
    <property type="entry name" value="Band_7"/>
    <property type="match status" value="1"/>
</dbReference>